<evidence type="ECO:0000313" key="3">
    <source>
        <dbReference type="EMBL" id="OLP95154.1"/>
    </source>
</evidence>
<proteinExistence type="predicted"/>
<accession>A0A1Q9DJ04</accession>
<feature type="compositionally biased region" description="Basic and acidic residues" evidence="2">
    <location>
        <begin position="605"/>
        <end position="625"/>
    </location>
</feature>
<feature type="compositionally biased region" description="Acidic residues" evidence="2">
    <location>
        <begin position="159"/>
        <end position="180"/>
    </location>
</feature>
<reference evidence="3 4" key="1">
    <citation type="submission" date="2016-02" db="EMBL/GenBank/DDBJ databases">
        <title>Genome analysis of coral dinoflagellate symbionts highlights evolutionary adaptations to a symbiotic lifestyle.</title>
        <authorList>
            <person name="Aranda M."/>
            <person name="Li Y."/>
            <person name="Liew Y.J."/>
            <person name="Baumgarten S."/>
            <person name="Simakov O."/>
            <person name="Wilson M."/>
            <person name="Piel J."/>
            <person name="Ashoor H."/>
            <person name="Bougouffa S."/>
            <person name="Bajic V.B."/>
            <person name="Ryu T."/>
            <person name="Ravasi T."/>
            <person name="Bayer T."/>
            <person name="Micklem G."/>
            <person name="Kim H."/>
            <person name="Bhak J."/>
            <person name="Lajeunesse T.C."/>
            <person name="Voolstra C.R."/>
        </authorList>
    </citation>
    <scope>NUCLEOTIDE SEQUENCE [LARGE SCALE GENOMIC DNA]</scope>
    <source>
        <strain evidence="3 4">CCMP2467</strain>
    </source>
</reference>
<dbReference type="EMBL" id="LSRX01000515">
    <property type="protein sequence ID" value="OLP95154.1"/>
    <property type="molecule type" value="Genomic_DNA"/>
</dbReference>
<dbReference type="OrthoDB" id="431301at2759"/>
<feature type="compositionally biased region" description="Polar residues" evidence="2">
    <location>
        <begin position="521"/>
        <end position="530"/>
    </location>
</feature>
<feature type="region of interest" description="Disordered" evidence="2">
    <location>
        <begin position="474"/>
        <end position="700"/>
    </location>
</feature>
<comment type="caution">
    <text evidence="3">The sequence shown here is derived from an EMBL/GenBank/DDBJ whole genome shotgun (WGS) entry which is preliminary data.</text>
</comment>
<feature type="region of interest" description="Disordered" evidence="2">
    <location>
        <begin position="215"/>
        <end position="262"/>
    </location>
</feature>
<protein>
    <submittedName>
        <fullName evidence="3">Uncharacterized protein</fullName>
    </submittedName>
</protein>
<dbReference type="AlphaFoldDB" id="A0A1Q9DJ04"/>
<keyword evidence="4" id="KW-1185">Reference proteome</keyword>
<feature type="region of interest" description="Disordered" evidence="2">
    <location>
        <begin position="397"/>
        <end position="455"/>
    </location>
</feature>
<sequence>MGSKDRDAPLSAVPAWLKRKGDETIFDVRQLIKDIRSHPACTARARTGSLIAYPLKEGAINEKTLKCNHDLLSLYAWFVKKYPDLHKSVALHRAVLADCAKYWQTREGDAAFEYKKWKPDGKGLKSLTLCLRRLRFRSKNQRDVDLGLLDEMFGTPERDEADEDCSDLEELEDEGDEELAELQHEDGAEVNKPSDEHDLEDDGGAELEELEHEDGAEVYKPSEGQELAQGPAEEEEWADSLPVSPGEDFDPDECAANVSPAGVAEICSSPEKAEIQEDLHAKDRASELRDRLRELKKQMELKREDTQLVPPDLLDRAAEKMKAMPSSEATDACWCVAGPPNELVVHPCADGLQPVNDKKDVIDIEDTAERGPLFRRPSSGDLRALRCDLSNLFEAVETRNPRPPRSSQMVLQDVARPLASFRKDSEASVEPPPPEPSAPCQKGSSQPCAEPCVASKTDPVAKPFEACDKADYMVSQNDSKPSRASPNPEPCVAPQKVSTPKPKQCVSKKAGVEPVVDKAPQNDSKPSVASENPKPCVASAPKPKPCVSKKAPVEPILEKDLFPKASSEDAGEGAKEIPEVPESFTRLQQRGLRKAQVAAQRKRKHAEENESGSEKPDAEEAEPRGRGCGRGARGRGGRGRGGRGSRDEDAGRSRSPKVLKRPAAKQQVIPKAKAVAKEKKPKTGKALSARSAAVDGESGGGDVMQEKLKLVLQGLPLLRAQAAEKMQSHPDYHSRDLLPIPTERRAGLKAIVGCTKLCSKKDACITRTFDNCDNFKLEPYWTRSHCGIRYVPGNKHVLVVTYAAMTVNIAYCNLVAT</sequence>
<keyword evidence="1" id="KW-0175">Coiled coil</keyword>
<feature type="compositionally biased region" description="Basic residues" evidence="2">
    <location>
        <begin position="632"/>
        <end position="643"/>
    </location>
</feature>
<gene>
    <name evidence="3" type="ORF">AK812_SmicGene22751</name>
</gene>
<feature type="compositionally biased region" description="Polar residues" evidence="2">
    <location>
        <begin position="474"/>
        <end position="485"/>
    </location>
</feature>
<feature type="coiled-coil region" evidence="1">
    <location>
        <begin position="278"/>
        <end position="309"/>
    </location>
</feature>
<organism evidence="3 4">
    <name type="scientific">Symbiodinium microadriaticum</name>
    <name type="common">Dinoflagellate</name>
    <name type="synonym">Zooxanthella microadriatica</name>
    <dbReference type="NCBI Taxonomy" id="2951"/>
    <lineage>
        <taxon>Eukaryota</taxon>
        <taxon>Sar</taxon>
        <taxon>Alveolata</taxon>
        <taxon>Dinophyceae</taxon>
        <taxon>Suessiales</taxon>
        <taxon>Symbiodiniaceae</taxon>
        <taxon>Symbiodinium</taxon>
    </lineage>
</organism>
<evidence type="ECO:0000256" key="1">
    <source>
        <dbReference type="SAM" id="Coils"/>
    </source>
</evidence>
<feature type="compositionally biased region" description="Basic and acidic residues" evidence="2">
    <location>
        <begin position="181"/>
        <end position="196"/>
    </location>
</feature>
<feature type="compositionally biased region" description="Basic residues" evidence="2">
    <location>
        <begin position="654"/>
        <end position="663"/>
    </location>
</feature>
<evidence type="ECO:0000256" key="2">
    <source>
        <dbReference type="SAM" id="MobiDB-lite"/>
    </source>
</evidence>
<feature type="region of interest" description="Disordered" evidence="2">
    <location>
        <begin position="151"/>
        <end position="202"/>
    </location>
</feature>
<name>A0A1Q9DJ04_SYMMI</name>
<evidence type="ECO:0000313" key="4">
    <source>
        <dbReference type="Proteomes" id="UP000186817"/>
    </source>
</evidence>
<dbReference type="Proteomes" id="UP000186817">
    <property type="component" value="Unassembled WGS sequence"/>
</dbReference>